<accession>A0ABU5SA35</accession>
<dbReference type="EMBL" id="JAYGIL010000034">
    <property type="protein sequence ID" value="MEA5405323.1"/>
    <property type="molecule type" value="Genomic_DNA"/>
</dbReference>
<reference evidence="1 2" key="1">
    <citation type="submission" date="2023-12" db="EMBL/GenBank/DDBJ databases">
        <title>Novel species of the genus Arcicella isolated from rivers.</title>
        <authorList>
            <person name="Lu H."/>
        </authorList>
    </citation>
    <scope>NUCLEOTIDE SEQUENCE [LARGE SCALE GENOMIC DNA]</scope>
    <source>
        <strain evidence="1 2">DC2W</strain>
    </source>
</reference>
<dbReference type="RefSeq" id="WP_323698733.1">
    <property type="nucleotide sequence ID" value="NZ_JAYGIL010000034.1"/>
</dbReference>
<evidence type="ECO:0000313" key="2">
    <source>
        <dbReference type="Proteomes" id="UP001303899"/>
    </source>
</evidence>
<name>A0ABU5SA35_9BACT</name>
<dbReference type="Proteomes" id="UP001303899">
    <property type="component" value="Unassembled WGS sequence"/>
</dbReference>
<keyword evidence="2" id="KW-1185">Reference proteome</keyword>
<proteinExistence type="predicted"/>
<comment type="caution">
    <text evidence="1">The sequence shown here is derived from an EMBL/GenBank/DDBJ whole genome shotgun (WGS) entry which is preliminary data.</text>
</comment>
<protein>
    <submittedName>
        <fullName evidence="1">Uncharacterized protein</fullName>
    </submittedName>
</protein>
<sequence>MKHSNVFEITGKYFVKPANDGAKTGKNPAKHSNVFVKSLGTSKIVPKEIEKIANKD</sequence>
<gene>
    <name evidence="1" type="ORF">VB776_20465</name>
</gene>
<evidence type="ECO:0000313" key="1">
    <source>
        <dbReference type="EMBL" id="MEA5405323.1"/>
    </source>
</evidence>
<organism evidence="1 2">
    <name type="scientific">Arcicella gelida</name>
    <dbReference type="NCBI Taxonomy" id="2984195"/>
    <lineage>
        <taxon>Bacteria</taxon>
        <taxon>Pseudomonadati</taxon>
        <taxon>Bacteroidota</taxon>
        <taxon>Cytophagia</taxon>
        <taxon>Cytophagales</taxon>
        <taxon>Flectobacillaceae</taxon>
        <taxon>Arcicella</taxon>
    </lineage>
</organism>